<dbReference type="SUPFAM" id="SSF56349">
    <property type="entry name" value="DNA breaking-rejoining enzymes"/>
    <property type="match status" value="1"/>
</dbReference>
<evidence type="ECO:0000313" key="4">
    <source>
        <dbReference type="Proteomes" id="UP000326789"/>
    </source>
</evidence>
<feature type="coiled-coil region" evidence="2">
    <location>
        <begin position="211"/>
        <end position="238"/>
    </location>
</feature>
<organism evidence="3 4">
    <name type="scientific">Vibrio fortis</name>
    <dbReference type="NCBI Taxonomy" id="212667"/>
    <lineage>
        <taxon>Bacteria</taxon>
        <taxon>Pseudomonadati</taxon>
        <taxon>Pseudomonadota</taxon>
        <taxon>Gammaproteobacteria</taxon>
        <taxon>Vibrionales</taxon>
        <taxon>Vibrionaceae</taxon>
        <taxon>Vibrio</taxon>
    </lineage>
</organism>
<keyword evidence="2" id="KW-0175">Coiled coil</keyword>
<dbReference type="InterPro" id="IPR011010">
    <property type="entry name" value="DNA_brk_join_enz"/>
</dbReference>
<dbReference type="AlphaFoldDB" id="A0A5N3QXX2"/>
<dbReference type="Proteomes" id="UP000326789">
    <property type="component" value="Unassembled WGS sequence"/>
</dbReference>
<dbReference type="GO" id="GO:0015074">
    <property type="term" value="P:DNA integration"/>
    <property type="evidence" value="ECO:0007669"/>
    <property type="project" value="InterPro"/>
</dbReference>
<dbReference type="InterPro" id="IPR013762">
    <property type="entry name" value="Integrase-like_cat_sf"/>
</dbReference>
<evidence type="ECO:0000256" key="1">
    <source>
        <dbReference type="ARBA" id="ARBA00023172"/>
    </source>
</evidence>
<evidence type="ECO:0000256" key="2">
    <source>
        <dbReference type="SAM" id="Coils"/>
    </source>
</evidence>
<evidence type="ECO:0000313" key="3">
    <source>
        <dbReference type="EMBL" id="KAB0287058.1"/>
    </source>
</evidence>
<keyword evidence="1" id="KW-0233">DNA recombination</keyword>
<gene>
    <name evidence="3" type="ORF">F2P58_20735</name>
</gene>
<dbReference type="GO" id="GO:0003677">
    <property type="term" value="F:DNA binding"/>
    <property type="evidence" value="ECO:0007669"/>
    <property type="project" value="InterPro"/>
</dbReference>
<dbReference type="EMBL" id="VWSE01000008">
    <property type="protein sequence ID" value="KAB0287058.1"/>
    <property type="molecule type" value="Genomic_DNA"/>
</dbReference>
<dbReference type="RefSeq" id="WP_150872554.1">
    <property type="nucleotide sequence ID" value="NZ_VWSE01000008.1"/>
</dbReference>
<reference evidence="3 4" key="1">
    <citation type="submission" date="2019-09" db="EMBL/GenBank/DDBJ databases">
        <title>Whole genome sequence of Vibrio fortis.</title>
        <authorList>
            <person name="Das S.K."/>
        </authorList>
    </citation>
    <scope>NUCLEOTIDE SEQUENCE [LARGE SCALE GENOMIC DNA]</scope>
    <source>
        <strain evidence="3 4">AN60</strain>
    </source>
</reference>
<accession>A0A5N3QXX2</accession>
<proteinExistence type="predicted"/>
<name>A0A5N3QXX2_9VIBR</name>
<protein>
    <submittedName>
        <fullName evidence="3">Phage integrase family protein</fullName>
    </submittedName>
</protein>
<sequence>MDITYLIDQLHVVDSAGQLKLKQLCFEEYQRLNECVLWRTDRGQLNLIKNVTFGDVEYKGKARSENTMTFTGSELFDYELKALAILYHKIGYIEGDYGFRWSTTIGVLTPLKKLALFLSERNYDSFRQFNQVHPIMQRNLINSFLLANGSENGLDLRGVASARKQILDSLPVIHRYGLFSDDTAASFYDVINTIPNFETEDYSTSHPVIPTRILKQVIQQSKDRIDEAERLIPEWEKANGRLISRLIEGKPKFSKLIDNTASAVIRRYMSSHHNSNKELKAELDRLYETFKYFRVDVYVQVLAFTGMRNQEVAALKNDAAKSRDDRFYIQSVLSKTAPSGMNLNWVTNADACRAVRILSRFNKSILKRAQVLLEYHREVMTQELIYHLEDGIKQNRLFGVLPSKSAVRFTDNCKLTTRSNSPGKDGKFNLNEYRFELSECDLQQLDMMNCNYKGMSGTRRRTQYREGEKFNITPHQFRHTFAWFIVANRLGDLDDVKYQFKHLSSSMSMVYSHRGYETIEELVDIIEGFDAQVTEKLATELASKAQVRRLSGGGGQRWVKAAEALQISVTNIGMENNDKAILTKKKTLHFRDIDQYKAFLVKHLKGVRGLPHGLCIGGEDCKIKNAAVPTGCVLCGNYLVSERHLPHWKAMESYALNKLNIFERATPEQQAPYQLLADSWRATLQSARMIIEQVETGRNKRFQKVGL</sequence>
<dbReference type="Gene3D" id="1.10.443.10">
    <property type="entry name" value="Intergrase catalytic core"/>
    <property type="match status" value="1"/>
</dbReference>
<dbReference type="GO" id="GO:0006310">
    <property type="term" value="P:DNA recombination"/>
    <property type="evidence" value="ECO:0007669"/>
    <property type="project" value="UniProtKB-KW"/>
</dbReference>
<comment type="caution">
    <text evidence="3">The sequence shown here is derived from an EMBL/GenBank/DDBJ whole genome shotgun (WGS) entry which is preliminary data.</text>
</comment>